<dbReference type="Proteomes" id="UP001519460">
    <property type="component" value="Unassembled WGS sequence"/>
</dbReference>
<evidence type="ECO:0000256" key="1">
    <source>
        <dbReference type="SAM" id="MobiDB-lite"/>
    </source>
</evidence>
<sequence length="128" mass="14065">MIIVLLDKTDNRYSFSGGVSTAVSRAGSWRERKRVVRAKAAKSPDVKLSCGWAGAGAVKMNCFRCAGAGRTPRDTTIQIDEPKTQENKEPAEGANGDLTAEQKTIIQSTWKDFKRGDYVKDAAHIYIE</sequence>
<protein>
    <submittedName>
        <fullName evidence="2">Uncharacterized protein</fullName>
    </submittedName>
</protein>
<feature type="region of interest" description="Disordered" evidence="1">
    <location>
        <begin position="69"/>
        <end position="100"/>
    </location>
</feature>
<accession>A0ABD0KST7</accession>
<gene>
    <name evidence="2" type="ORF">BaRGS_00018580</name>
</gene>
<dbReference type="AlphaFoldDB" id="A0ABD0KST7"/>
<name>A0ABD0KST7_9CAEN</name>
<comment type="caution">
    <text evidence="2">The sequence shown here is derived from an EMBL/GenBank/DDBJ whole genome shotgun (WGS) entry which is preliminary data.</text>
</comment>
<reference evidence="2 3" key="1">
    <citation type="journal article" date="2023" name="Sci. Data">
        <title>Genome assembly of the Korean intertidal mud-creeper Batillaria attramentaria.</title>
        <authorList>
            <person name="Patra A.K."/>
            <person name="Ho P.T."/>
            <person name="Jun S."/>
            <person name="Lee S.J."/>
            <person name="Kim Y."/>
            <person name="Won Y.J."/>
        </authorList>
    </citation>
    <scope>NUCLEOTIDE SEQUENCE [LARGE SCALE GENOMIC DNA]</scope>
    <source>
        <strain evidence="2">Wonlab-2016</strain>
    </source>
</reference>
<organism evidence="2 3">
    <name type="scientific">Batillaria attramentaria</name>
    <dbReference type="NCBI Taxonomy" id="370345"/>
    <lineage>
        <taxon>Eukaryota</taxon>
        <taxon>Metazoa</taxon>
        <taxon>Spiralia</taxon>
        <taxon>Lophotrochozoa</taxon>
        <taxon>Mollusca</taxon>
        <taxon>Gastropoda</taxon>
        <taxon>Caenogastropoda</taxon>
        <taxon>Sorbeoconcha</taxon>
        <taxon>Cerithioidea</taxon>
        <taxon>Batillariidae</taxon>
        <taxon>Batillaria</taxon>
    </lineage>
</organism>
<evidence type="ECO:0000313" key="2">
    <source>
        <dbReference type="EMBL" id="KAK7490235.1"/>
    </source>
</evidence>
<dbReference type="EMBL" id="JACVVK020000129">
    <property type="protein sequence ID" value="KAK7490235.1"/>
    <property type="molecule type" value="Genomic_DNA"/>
</dbReference>
<feature type="compositionally biased region" description="Basic and acidic residues" evidence="1">
    <location>
        <begin position="80"/>
        <end position="91"/>
    </location>
</feature>
<evidence type="ECO:0000313" key="3">
    <source>
        <dbReference type="Proteomes" id="UP001519460"/>
    </source>
</evidence>
<proteinExistence type="predicted"/>
<keyword evidence="3" id="KW-1185">Reference proteome</keyword>